<accession>A0A974BVW0</accession>
<organism evidence="2 3">
    <name type="scientific">Xenopus laevis</name>
    <name type="common">African clawed frog</name>
    <dbReference type="NCBI Taxonomy" id="8355"/>
    <lineage>
        <taxon>Eukaryota</taxon>
        <taxon>Metazoa</taxon>
        <taxon>Chordata</taxon>
        <taxon>Craniata</taxon>
        <taxon>Vertebrata</taxon>
        <taxon>Euteleostomi</taxon>
        <taxon>Amphibia</taxon>
        <taxon>Batrachia</taxon>
        <taxon>Anura</taxon>
        <taxon>Pipoidea</taxon>
        <taxon>Pipidae</taxon>
        <taxon>Xenopodinae</taxon>
        <taxon>Xenopus</taxon>
        <taxon>Xenopus</taxon>
    </lineage>
</organism>
<evidence type="ECO:0000313" key="2">
    <source>
        <dbReference type="EMBL" id="OCT61701.1"/>
    </source>
</evidence>
<feature type="region of interest" description="Disordered" evidence="1">
    <location>
        <begin position="196"/>
        <end position="241"/>
    </location>
</feature>
<dbReference type="EMBL" id="CM004483">
    <property type="protein sequence ID" value="OCT61701.1"/>
    <property type="molecule type" value="Genomic_DNA"/>
</dbReference>
<dbReference type="Proteomes" id="UP000694892">
    <property type="component" value="Chromosome 9_10S"/>
</dbReference>
<dbReference type="Gene3D" id="3.30.70.1820">
    <property type="entry name" value="L1 transposable element, RRM domain"/>
    <property type="match status" value="1"/>
</dbReference>
<protein>
    <submittedName>
        <fullName evidence="2">Uncharacterized protein</fullName>
    </submittedName>
</protein>
<evidence type="ECO:0000256" key="1">
    <source>
        <dbReference type="SAM" id="MobiDB-lite"/>
    </source>
</evidence>
<evidence type="ECO:0000313" key="3">
    <source>
        <dbReference type="Proteomes" id="UP000694892"/>
    </source>
</evidence>
<dbReference type="InterPro" id="IPR004244">
    <property type="entry name" value="Transposase_22"/>
</dbReference>
<sequence length="241" mass="27391">MADAPNTSPDSDAVTDNTPEVSRNLHEILKILSEMPHKSDLQNWGTDLKNTIYSETATIKQDIILIQDSLDELEDRITNMGTDLNANTKSTRKHDQAILDLRRHTEDLENRSRRCNIRIRGVPENIPSEELRDLTTKLFSEILNDSSTPPIEIEGIHRAGVVKLALRYLVDVPIFCQQLDIPLADVTEWRNYILGPPDEDSDATTTSNHARDQTPPRQWRKRLNTQSPARLPSTPLNKKQS</sequence>
<feature type="region of interest" description="Disordered" evidence="1">
    <location>
        <begin position="1"/>
        <end position="20"/>
    </location>
</feature>
<feature type="compositionally biased region" description="Polar residues" evidence="1">
    <location>
        <begin position="224"/>
        <end position="241"/>
    </location>
</feature>
<dbReference type="PANTHER" id="PTHR11505">
    <property type="entry name" value="L1 TRANSPOSABLE ELEMENT-RELATED"/>
    <property type="match status" value="1"/>
</dbReference>
<reference evidence="3" key="1">
    <citation type="journal article" date="2016" name="Nature">
        <title>Genome evolution in the allotetraploid frog Xenopus laevis.</title>
        <authorList>
            <person name="Session A.M."/>
            <person name="Uno Y."/>
            <person name="Kwon T."/>
            <person name="Chapman J.A."/>
            <person name="Toyoda A."/>
            <person name="Takahashi S."/>
            <person name="Fukui A."/>
            <person name="Hikosaka A."/>
            <person name="Suzuki A."/>
            <person name="Kondo M."/>
            <person name="van Heeringen S.J."/>
            <person name="Quigley I."/>
            <person name="Heinz S."/>
            <person name="Ogino H."/>
            <person name="Ochi H."/>
            <person name="Hellsten U."/>
            <person name="Lyons J.B."/>
            <person name="Simakov O."/>
            <person name="Putnam N."/>
            <person name="Stites J."/>
            <person name="Kuroki Y."/>
            <person name="Tanaka T."/>
            <person name="Michiue T."/>
            <person name="Watanabe M."/>
            <person name="Bogdanovic O."/>
            <person name="Lister R."/>
            <person name="Georgiou G."/>
            <person name="Paranjpe S.S."/>
            <person name="van Kruijsbergen I."/>
            <person name="Shu S."/>
            <person name="Carlson J."/>
            <person name="Kinoshita T."/>
            <person name="Ohta Y."/>
            <person name="Mawaribuchi S."/>
            <person name="Jenkins J."/>
            <person name="Grimwood J."/>
            <person name="Schmutz J."/>
            <person name="Mitros T."/>
            <person name="Mozaffari S.V."/>
            <person name="Suzuki Y."/>
            <person name="Haramoto Y."/>
            <person name="Yamamoto T.S."/>
            <person name="Takagi C."/>
            <person name="Heald R."/>
            <person name="Miller K."/>
            <person name="Haudenschild C."/>
            <person name="Kitzman J."/>
            <person name="Nakayama T."/>
            <person name="Izutsu Y."/>
            <person name="Robert J."/>
            <person name="Fortriede J."/>
            <person name="Burns K."/>
            <person name="Lotay V."/>
            <person name="Karimi K."/>
            <person name="Yasuoka Y."/>
            <person name="Dichmann D.S."/>
            <person name="Flajnik M.F."/>
            <person name="Houston D.W."/>
            <person name="Shendure J."/>
            <person name="DuPasquier L."/>
            <person name="Vize P.D."/>
            <person name="Zorn A.M."/>
            <person name="Ito M."/>
            <person name="Marcotte E.M."/>
            <person name="Wallingford J.B."/>
            <person name="Ito Y."/>
            <person name="Asashima M."/>
            <person name="Ueno N."/>
            <person name="Matsuda Y."/>
            <person name="Veenstra G.J."/>
            <person name="Fujiyama A."/>
            <person name="Harland R.M."/>
            <person name="Taira M."/>
            <person name="Rokhsar D.S."/>
        </authorList>
    </citation>
    <scope>NUCLEOTIDE SEQUENCE [LARGE SCALE GENOMIC DNA]</scope>
    <source>
        <strain evidence="3">J</strain>
    </source>
</reference>
<name>A0A974BVW0_XENLA</name>
<gene>
    <name evidence="2" type="ORF">XELAEV_18047730mg</name>
</gene>
<dbReference type="AlphaFoldDB" id="A0A974BVW0"/>
<proteinExistence type="predicted"/>